<organism evidence="1 2">
    <name type="scientific">Araneus ventricosus</name>
    <name type="common">Orbweaver spider</name>
    <name type="synonym">Epeira ventricosa</name>
    <dbReference type="NCBI Taxonomy" id="182803"/>
    <lineage>
        <taxon>Eukaryota</taxon>
        <taxon>Metazoa</taxon>
        <taxon>Ecdysozoa</taxon>
        <taxon>Arthropoda</taxon>
        <taxon>Chelicerata</taxon>
        <taxon>Arachnida</taxon>
        <taxon>Araneae</taxon>
        <taxon>Araneomorphae</taxon>
        <taxon>Entelegynae</taxon>
        <taxon>Araneoidea</taxon>
        <taxon>Araneidae</taxon>
        <taxon>Araneus</taxon>
    </lineage>
</organism>
<comment type="caution">
    <text evidence="1">The sequence shown here is derived from an EMBL/GenBank/DDBJ whole genome shotgun (WGS) entry which is preliminary data.</text>
</comment>
<protein>
    <submittedName>
        <fullName evidence="1">Uncharacterized protein</fullName>
    </submittedName>
</protein>
<evidence type="ECO:0000313" key="2">
    <source>
        <dbReference type="Proteomes" id="UP000499080"/>
    </source>
</evidence>
<gene>
    <name evidence="1" type="ORF">AVEN_44321_1</name>
</gene>
<name>A0A4Y2PFI3_ARAVE</name>
<dbReference type="EMBL" id="BGPR01011328">
    <property type="protein sequence ID" value="GBN50758.1"/>
    <property type="molecule type" value="Genomic_DNA"/>
</dbReference>
<accession>A0A4Y2PFI3</accession>
<dbReference type="Proteomes" id="UP000499080">
    <property type="component" value="Unassembled WGS sequence"/>
</dbReference>
<proteinExistence type="predicted"/>
<evidence type="ECO:0000313" key="1">
    <source>
        <dbReference type="EMBL" id="GBN50758.1"/>
    </source>
</evidence>
<dbReference type="AlphaFoldDB" id="A0A4Y2PFI3"/>
<reference evidence="1 2" key="1">
    <citation type="journal article" date="2019" name="Sci. Rep.">
        <title>Orb-weaving spider Araneus ventricosus genome elucidates the spidroin gene catalogue.</title>
        <authorList>
            <person name="Kono N."/>
            <person name="Nakamura H."/>
            <person name="Ohtoshi R."/>
            <person name="Moran D.A.P."/>
            <person name="Shinohara A."/>
            <person name="Yoshida Y."/>
            <person name="Fujiwara M."/>
            <person name="Mori M."/>
            <person name="Tomita M."/>
            <person name="Arakawa K."/>
        </authorList>
    </citation>
    <scope>NUCLEOTIDE SEQUENCE [LARGE SCALE GENOMIC DNA]</scope>
</reference>
<keyword evidence="2" id="KW-1185">Reference proteome</keyword>
<sequence>MYRKSSELLDEWLLRLKTLFEVLSAVRAAEAGEFIVIPSAVTVIISDLLSICAANLYNCCFSCHLCFLEYSYDAWAHCVCGGADTDAFSLGIQNISANVKKSNFKKSYGLI</sequence>